<dbReference type="Proteomes" id="UP000219422">
    <property type="component" value="Chromosome"/>
</dbReference>
<evidence type="ECO:0000256" key="3">
    <source>
        <dbReference type="ARBA" id="ARBA00023163"/>
    </source>
</evidence>
<dbReference type="CDD" id="cd01392">
    <property type="entry name" value="HTH_LacI"/>
    <property type="match status" value="1"/>
</dbReference>
<dbReference type="InterPro" id="IPR046335">
    <property type="entry name" value="LacI/GalR-like_sensor"/>
</dbReference>
<dbReference type="Gene3D" id="1.10.260.40">
    <property type="entry name" value="lambda repressor-like DNA-binding domains"/>
    <property type="match status" value="1"/>
</dbReference>
<dbReference type="SUPFAM" id="SSF47413">
    <property type="entry name" value="lambda repressor-like DNA-binding domains"/>
    <property type="match status" value="1"/>
</dbReference>
<reference evidence="5 6" key="1">
    <citation type="submission" date="2017-10" db="EMBL/GenBank/DDBJ databases">
        <title>Sphingobium yanoikuyae S72.</title>
        <authorList>
            <person name="Sanchez E."/>
            <person name="Bustos P."/>
            <person name="Mendoza P."/>
            <person name="Guo X."/>
            <person name="Mendoza A."/>
        </authorList>
    </citation>
    <scope>NUCLEOTIDE SEQUENCE [LARGE SCALE GENOMIC DNA]</scope>
    <source>
        <strain evidence="5 6">S72</strain>
    </source>
</reference>
<dbReference type="AlphaFoldDB" id="A0A291MXB8"/>
<organism evidence="5 6">
    <name type="scientific">Sphingobium yanoikuyae</name>
    <name type="common">Sphingomonas yanoikuyae</name>
    <dbReference type="NCBI Taxonomy" id="13690"/>
    <lineage>
        <taxon>Bacteria</taxon>
        <taxon>Pseudomonadati</taxon>
        <taxon>Pseudomonadota</taxon>
        <taxon>Alphaproteobacteria</taxon>
        <taxon>Sphingomonadales</taxon>
        <taxon>Sphingomonadaceae</taxon>
        <taxon>Sphingobium</taxon>
    </lineage>
</organism>
<dbReference type="GO" id="GO:0000976">
    <property type="term" value="F:transcription cis-regulatory region binding"/>
    <property type="evidence" value="ECO:0007669"/>
    <property type="project" value="TreeGrafter"/>
</dbReference>
<dbReference type="Gene3D" id="3.40.50.2300">
    <property type="match status" value="2"/>
</dbReference>
<dbReference type="InterPro" id="IPR000843">
    <property type="entry name" value="HTH_LacI"/>
</dbReference>
<feature type="domain" description="HTH lacI-type" evidence="4">
    <location>
        <begin position="13"/>
        <end position="67"/>
    </location>
</feature>
<keyword evidence="3" id="KW-0804">Transcription</keyword>
<dbReference type="PROSITE" id="PS00356">
    <property type="entry name" value="HTH_LACI_1"/>
    <property type="match status" value="1"/>
</dbReference>
<dbReference type="Pfam" id="PF00356">
    <property type="entry name" value="LacI"/>
    <property type="match status" value="1"/>
</dbReference>
<protein>
    <submittedName>
        <fullName evidence="5">LacI family transcriptional regulator</fullName>
    </submittedName>
</protein>
<name>A0A291MXB8_SPHYA</name>
<dbReference type="KEGG" id="sya:A6768_06915"/>
<accession>A0A291MXB8</accession>
<dbReference type="GO" id="GO:0003700">
    <property type="term" value="F:DNA-binding transcription factor activity"/>
    <property type="evidence" value="ECO:0007669"/>
    <property type="project" value="TreeGrafter"/>
</dbReference>
<evidence type="ECO:0000313" key="5">
    <source>
        <dbReference type="EMBL" id="ATI79784.1"/>
    </source>
</evidence>
<dbReference type="InterPro" id="IPR010982">
    <property type="entry name" value="Lambda_DNA-bd_dom_sf"/>
</dbReference>
<dbReference type="Pfam" id="PF13377">
    <property type="entry name" value="Peripla_BP_3"/>
    <property type="match status" value="1"/>
</dbReference>
<dbReference type="GeneID" id="57776569"/>
<dbReference type="PRINTS" id="PR00036">
    <property type="entry name" value="HTHLACI"/>
</dbReference>
<evidence type="ECO:0000256" key="1">
    <source>
        <dbReference type="ARBA" id="ARBA00023015"/>
    </source>
</evidence>
<keyword evidence="2" id="KW-0238">DNA-binding</keyword>
<proteinExistence type="predicted"/>
<dbReference type="EMBL" id="CP023741">
    <property type="protein sequence ID" value="ATI79784.1"/>
    <property type="molecule type" value="Genomic_DNA"/>
</dbReference>
<dbReference type="PANTHER" id="PTHR30146:SF153">
    <property type="entry name" value="LACTOSE OPERON REPRESSOR"/>
    <property type="match status" value="1"/>
</dbReference>
<dbReference type="RefSeq" id="WP_097383040.1">
    <property type="nucleotide sequence ID" value="NZ_CP023741.1"/>
</dbReference>
<evidence type="ECO:0000313" key="6">
    <source>
        <dbReference type="Proteomes" id="UP000219422"/>
    </source>
</evidence>
<evidence type="ECO:0000256" key="2">
    <source>
        <dbReference type="ARBA" id="ARBA00023125"/>
    </source>
</evidence>
<dbReference type="InterPro" id="IPR028082">
    <property type="entry name" value="Peripla_BP_I"/>
</dbReference>
<dbReference type="PANTHER" id="PTHR30146">
    <property type="entry name" value="LACI-RELATED TRANSCRIPTIONAL REPRESSOR"/>
    <property type="match status" value="1"/>
</dbReference>
<evidence type="ECO:0000259" key="4">
    <source>
        <dbReference type="PROSITE" id="PS50932"/>
    </source>
</evidence>
<dbReference type="SMART" id="SM00354">
    <property type="entry name" value="HTH_LACI"/>
    <property type="match status" value="1"/>
</dbReference>
<keyword evidence="1" id="KW-0805">Transcription regulation</keyword>
<sequence>MNSNASFNNGHEPTISDVADRAGVSIRTVSRVLNNSPRVSDDTRERIEQAISALNFRPSLRARALAKGRSFLIGIVHNDRNALVLDTVQRGVGREATRRGYEVICHSTPLEEEGAIEDVLAFARRSRIDGLIVLPPVSGIIGLPQALQAEQVAAVALSAVPIDGYGSVILSREADAAGAVADYLVALGHQRIAMVTGPQSMISAIERRRGFIEALDRNGVALLHEIEGDYSLASGVAAAEQLLSLSPLPTAIFAANDIMAAGVLKVASERRIAVPSPLSVVGFDGSLVAELLTPALTTVARPFGEMAEIATHQLIDLVEGLPLPQVAPPPLRLVIAQSTTAALGRRFISAEPEAH</sequence>
<dbReference type="SUPFAM" id="SSF53822">
    <property type="entry name" value="Periplasmic binding protein-like I"/>
    <property type="match status" value="1"/>
</dbReference>
<gene>
    <name evidence="5" type="ORF">A6768_06915</name>
</gene>
<dbReference type="PROSITE" id="PS50932">
    <property type="entry name" value="HTH_LACI_2"/>
    <property type="match status" value="1"/>
</dbReference>